<name>A0A9P4MWM1_9PLEO</name>
<gene>
    <name evidence="2" type="ORF">GQ43DRAFT_377066</name>
</gene>
<comment type="caution">
    <text evidence="2">The sequence shown here is derived from an EMBL/GenBank/DDBJ whole genome shotgun (WGS) entry which is preliminary data.</text>
</comment>
<organism evidence="2 3">
    <name type="scientific">Delitschia confertaspora ATCC 74209</name>
    <dbReference type="NCBI Taxonomy" id="1513339"/>
    <lineage>
        <taxon>Eukaryota</taxon>
        <taxon>Fungi</taxon>
        <taxon>Dikarya</taxon>
        <taxon>Ascomycota</taxon>
        <taxon>Pezizomycotina</taxon>
        <taxon>Dothideomycetes</taxon>
        <taxon>Pleosporomycetidae</taxon>
        <taxon>Pleosporales</taxon>
        <taxon>Delitschiaceae</taxon>
        <taxon>Delitschia</taxon>
    </lineage>
</organism>
<feature type="region of interest" description="Disordered" evidence="1">
    <location>
        <begin position="30"/>
        <end position="51"/>
    </location>
</feature>
<protein>
    <submittedName>
        <fullName evidence="2">Uncharacterized protein</fullName>
    </submittedName>
</protein>
<reference evidence="2" key="1">
    <citation type="journal article" date="2020" name="Stud. Mycol.">
        <title>101 Dothideomycetes genomes: a test case for predicting lifestyles and emergence of pathogens.</title>
        <authorList>
            <person name="Haridas S."/>
            <person name="Albert R."/>
            <person name="Binder M."/>
            <person name="Bloem J."/>
            <person name="Labutti K."/>
            <person name="Salamov A."/>
            <person name="Andreopoulos B."/>
            <person name="Baker S."/>
            <person name="Barry K."/>
            <person name="Bills G."/>
            <person name="Bluhm B."/>
            <person name="Cannon C."/>
            <person name="Castanera R."/>
            <person name="Culley D."/>
            <person name="Daum C."/>
            <person name="Ezra D."/>
            <person name="Gonzalez J."/>
            <person name="Henrissat B."/>
            <person name="Kuo A."/>
            <person name="Liang C."/>
            <person name="Lipzen A."/>
            <person name="Lutzoni F."/>
            <person name="Magnuson J."/>
            <person name="Mondo S."/>
            <person name="Nolan M."/>
            <person name="Ohm R."/>
            <person name="Pangilinan J."/>
            <person name="Park H.-J."/>
            <person name="Ramirez L."/>
            <person name="Alfaro M."/>
            <person name="Sun H."/>
            <person name="Tritt A."/>
            <person name="Yoshinaga Y."/>
            <person name="Zwiers L.-H."/>
            <person name="Turgeon B."/>
            <person name="Goodwin S."/>
            <person name="Spatafora J."/>
            <person name="Crous P."/>
            <person name="Grigoriev I."/>
        </authorList>
    </citation>
    <scope>NUCLEOTIDE SEQUENCE</scope>
    <source>
        <strain evidence="2">ATCC 74209</strain>
    </source>
</reference>
<keyword evidence="3" id="KW-1185">Reference proteome</keyword>
<dbReference type="OrthoDB" id="5279705at2759"/>
<evidence type="ECO:0000313" key="2">
    <source>
        <dbReference type="EMBL" id="KAF2199100.1"/>
    </source>
</evidence>
<dbReference type="Proteomes" id="UP000799536">
    <property type="component" value="Unassembled WGS sequence"/>
</dbReference>
<accession>A0A9P4MWM1</accession>
<dbReference type="AlphaFoldDB" id="A0A9P4MWM1"/>
<evidence type="ECO:0000313" key="3">
    <source>
        <dbReference type="Proteomes" id="UP000799536"/>
    </source>
</evidence>
<evidence type="ECO:0000256" key="1">
    <source>
        <dbReference type="SAM" id="MobiDB-lite"/>
    </source>
</evidence>
<feature type="region of interest" description="Disordered" evidence="1">
    <location>
        <begin position="126"/>
        <end position="147"/>
    </location>
</feature>
<sequence>MLLTTSSWSHQNIYTPSRSSPLRERAANMQHPTFPTPMTTTRTNSENRQPWSKRTIKANPLNRSRSELTERRRELFFNRVNKERQDQKWESRVEQIQCLDFISSQKRWEAEKARQASKLDEQKLIDDYTTGPSSPFAGYDAPDTEEEDRQAVAILEQEQQELDALIDSLKGEQSSLELSQRRYGSDEEDYDQIFMEYLAQSEHTAHSAINDGSDPNAMDTSDG</sequence>
<feature type="compositionally biased region" description="Low complexity" evidence="1">
    <location>
        <begin position="32"/>
        <end position="43"/>
    </location>
</feature>
<proteinExistence type="predicted"/>
<dbReference type="EMBL" id="ML994097">
    <property type="protein sequence ID" value="KAF2199100.1"/>
    <property type="molecule type" value="Genomic_DNA"/>
</dbReference>
<feature type="region of interest" description="Disordered" evidence="1">
    <location>
        <begin position="204"/>
        <end position="223"/>
    </location>
</feature>